<feature type="domain" description="HD" evidence="2">
    <location>
        <begin position="456"/>
        <end position="593"/>
    </location>
</feature>
<dbReference type="SMART" id="SM01080">
    <property type="entry name" value="CHASE2"/>
    <property type="match status" value="1"/>
</dbReference>
<dbReference type="PANTHER" id="PTHR45228">
    <property type="entry name" value="CYCLIC DI-GMP PHOSPHODIESTERASE TM_0186-RELATED"/>
    <property type="match status" value="1"/>
</dbReference>
<evidence type="ECO:0000259" key="3">
    <source>
        <dbReference type="PROSITE" id="PS51832"/>
    </source>
</evidence>
<dbReference type="SMART" id="SM00471">
    <property type="entry name" value="HDc"/>
    <property type="match status" value="1"/>
</dbReference>
<dbReference type="InterPro" id="IPR052020">
    <property type="entry name" value="Cyclic_di-GMP/3'3'-cGAMP_PDE"/>
</dbReference>
<feature type="transmembrane region" description="Helical" evidence="1">
    <location>
        <begin position="7"/>
        <end position="23"/>
    </location>
</feature>
<protein>
    <submittedName>
        <fullName evidence="4">Response regulator</fullName>
    </submittedName>
</protein>
<dbReference type="Gene3D" id="1.10.3210.10">
    <property type="entry name" value="Hypothetical protein af1432"/>
    <property type="match status" value="1"/>
</dbReference>
<dbReference type="PROSITE" id="PS51831">
    <property type="entry name" value="HD"/>
    <property type="match status" value="1"/>
</dbReference>
<gene>
    <name evidence="4" type="ORF">MNB_SV-12-274</name>
</gene>
<dbReference type="SUPFAM" id="SSF109604">
    <property type="entry name" value="HD-domain/PDEase-like"/>
    <property type="match status" value="1"/>
</dbReference>
<keyword evidence="1" id="KW-1133">Transmembrane helix</keyword>
<dbReference type="Pfam" id="PF05226">
    <property type="entry name" value="CHASE2"/>
    <property type="match status" value="1"/>
</dbReference>
<dbReference type="InterPro" id="IPR037522">
    <property type="entry name" value="HD_GYP_dom"/>
</dbReference>
<dbReference type="InterPro" id="IPR006674">
    <property type="entry name" value="HD_domain"/>
</dbReference>
<dbReference type="PROSITE" id="PS51832">
    <property type="entry name" value="HD_GYP"/>
    <property type="match status" value="1"/>
</dbReference>
<name>A0A1W1CA01_9ZZZZ</name>
<dbReference type="EMBL" id="FPHE01000116">
    <property type="protein sequence ID" value="SFV62565.1"/>
    <property type="molecule type" value="Genomic_DNA"/>
</dbReference>
<proteinExistence type="predicted"/>
<evidence type="ECO:0000256" key="1">
    <source>
        <dbReference type="SAM" id="Phobius"/>
    </source>
</evidence>
<dbReference type="PANTHER" id="PTHR45228:SF5">
    <property type="entry name" value="CYCLIC DI-GMP PHOSPHODIESTERASE VC_1348-RELATED"/>
    <property type="match status" value="1"/>
</dbReference>
<organism evidence="4">
    <name type="scientific">hydrothermal vent metagenome</name>
    <dbReference type="NCBI Taxonomy" id="652676"/>
    <lineage>
        <taxon>unclassified sequences</taxon>
        <taxon>metagenomes</taxon>
        <taxon>ecological metagenomes</taxon>
    </lineage>
</organism>
<dbReference type="InterPro" id="IPR007890">
    <property type="entry name" value="CHASE2"/>
</dbReference>
<feature type="domain" description="HD-GYP" evidence="3">
    <location>
        <begin position="434"/>
        <end position="644"/>
    </location>
</feature>
<feature type="transmembrane region" description="Helical" evidence="1">
    <location>
        <begin position="396"/>
        <end position="418"/>
    </location>
</feature>
<dbReference type="Pfam" id="PF13487">
    <property type="entry name" value="HD_5"/>
    <property type="match status" value="1"/>
</dbReference>
<evidence type="ECO:0000259" key="2">
    <source>
        <dbReference type="PROSITE" id="PS51831"/>
    </source>
</evidence>
<feature type="transmembrane region" description="Helical" evidence="1">
    <location>
        <begin position="349"/>
        <end position="366"/>
    </location>
</feature>
<keyword evidence="1" id="KW-0472">Membrane</keyword>
<feature type="transmembrane region" description="Helical" evidence="1">
    <location>
        <begin position="373"/>
        <end position="390"/>
    </location>
</feature>
<keyword evidence="1" id="KW-0812">Transmembrane</keyword>
<dbReference type="AlphaFoldDB" id="A0A1W1CA01"/>
<dbReference type="CDD" id="cd00077">
    <property type="entry name" value="HDc"/>
    <property type="match status" value="1"/>
</dbReference>
<evidence type="ECO:0000313" key="4">
    <source>
        <dbReference type="EMBL" id="SFV62565.1"/>
    </source>
</evidence>
<accession>A0A1W1CA01</accession>
<sequence length="648" mass="75334">MHKEFKHIITILIIILIFINIYFSKTVQEYDYKIYDLIAQILELSFTTKKTNSSSNVVIINIDKRSIDEIEQWPWSRVIHGQLIANINEMNPATIAFNIYFGHNDKASPIVMKNFYERYFRIDKIIYNIPKELLNNDKFLAQKLSESNSVLSIFMNKAKRETAPHCNELSYNIIDINEITDIPHAYSIECNTKELHQNNPHFGFSALPIDSDGIVREIPLLKRYNKKTFPSFGLATILSLGIHNYKKKKQRVNIFDKYIYLNRGDKLLLPYNSVKPKVFSAIDILKRKIPQKALYGKIVIIGSTVDSLLNRSYKSYGGEKKYSSIIQANYIESLLNHSFLVQNEFYKKLNTVIAFFILILLYILFIKQRFKSIIIITTITLISTTIWLILNFEEGVYISIGYLWVPLLISSILLLIAIPFSKNRREREQLKKDLKQAFMSNASSMVLVANTHDAETGEHIIRTKKYVKILAKQLYLKNLYSNFITPHTIELIYEAAPLHDIGKVGISDAILKKPGKFTPEEYSEMKKHSRLGADIIKESLENYESNPLLELAYNVALYHHERWDGKGYPQQLRGDEIPIEAQLMSIADVYDALISKRRYKDSFTYEKAESIIISERGKAFNPILVDIFIEQKEKFKQISMEWHEEEMV</sequence>
<dbReference type="InterPro" id="IPR003607">
    <property type="entry name" value="HD/PDEase_dom"/>
</dbReference>
<reference evidence="4" key="1">
    <citation type="submission" date="2016-10" db="EMBL/GenBank/DDBJ databases">
        <authorList>
            <person name="de Groot N.N."/>
        </authorList>
    </citation>
    <scope>NUCLEOTIDE SEQUENCE</scope>
</reference>